<accession>A0A200QBZ2</accession>
<keyword evidence="3 6" id="KW-0964">Secreted</keyword>
<evidence type="ECO:0000256" key="5">
    <source>
        <dbReference type="ARBA" id="ARBA00023136"/>
    </source>
</evidence>
<evidence type="ECO:0000256" key="1">
    <source>
        <dbReference type="ARBA" id="ARBA00005392"/>
    </source>
</evidence>
<dbReference type="PRINTS" id="PR01225">
    <property type="entry name" value="EXPANSNFAMLY"/>
</dbReference>
<dbReference type="Proteomes" id="UP000195402">
    <property type="component" value="Unassembled WGS sequence"/>
</dbReference>
<sequence>MVGGVSGQGHGHWDYGRATFYGDMGGRDTMQGACGYGDLNEQGYGLQTAALSTALFNHGLSCGSCYEIKCRARDDPKWCLPGTIKVTATNFCPPNYTKTKDIWCNPPQKHFDLSMPMFLKIAHYEAGVVPIQFRRVSCVKKGGIKFEIKGNPNWIMVLVYNVAGAGDVHNMKIKGSKTGWMQMKRNWGQNWDTSAQLVGQSLSFQVTTSDGRMVQSNNVAPSNWQFGQTFVGKQF</sequence>
<dbReference type="Gene3D" id="2.60.40.760">
    <property type="entry name" value="Expansin, cellulose-binding-like domain"/>
    <property type="match status" value="1"/>
</dbReference>
<keyword evidence="4" id="KW-0732">Signal</keyword>
<dbReference type="STRING" id="56857.A0A200QBZ2"/>
<dbReference type="Gene3D" id="2.40.40.10">
    <property type="entry name" value="RlpA-like domain"/>
    <property type="match status" value="1"/>
</dbReference>
<evidence type="ECO:0000259" key="7">
    <source>
        <dbReference type="PROSITE" id="PS50842"/>
    </source>
</evidence>
<reference evidence="9 10" key="1">
    <citation type="journal article" date="2017" name="Mol. Plant">
        <title>The Genome of Medicinal Plant Macleaya cordata Provides New Insights into Benzylisoquinoline Alkaloids Metabolism.</title>
        <authorList>
            <person name="Liu X."/>
            <person name="Liu Y."/>
            <person name="Huang P."/>
            <person name="Ma Y."/>
            <person name="Qing Z."/>
            <person name="Tang Q."/>
            <person name="Cao H."/>
            <person name="Cheng P."/>
            <person name="Zheng Y."/>
            <person name="Yuan Z."/>
            <person name="Zhou Y."/>
            <person name="Liu J."/>
            <person name="Tang Z."/>
            <person name="Zhuo Y."/>
            <person name="Zhang Y."/>
            <person name="Yu L."/>
            <person name="Huang J."/>
            <person name="Yang P."/>
            <person name="Peng Q."/>
            <person name="Zhang J."/>
            <person name="Jiang W."/>
            <person name="Zhang Z."/>
            <person name="Lin K."/>
            <person name="Ro D.K."/>
            <person name="Chen X."/>
            <person name="Xiong X."/>
            <person name="Shang Y."/>
            <person name="Huang S."/>
            <person name="Zeng J."/>
        </authorList>
    </citation>
    <scope>NUCLEOTIDE SEQUENCE [LARGE SCALE GENOMIC DNA]</scope>
    <source>
        <strain evidence="10">cv. BLH2017</strain>
        <tissue evidence="9">Root</tissue>
    </source>
</reference>
<comment type="function">
    <text evidence="6">Causes loosening and extension of plant cell walls by disrupting non-covalent bonding between cellulose microfibrils and matrix glucans. No enzymatic activity has been found.</text>
</comment>
<evidence type="ECO:0000313" key="10">
    <source>
        <dbReference type="Proteomes" id="UP000195402"/>
    </source>
</evidence>
<dbReference type="PANTHER" id="PTHR31867">
    <property type="entry name" value="EXPANSIN-A15"/>
    <property type="match status" value="1"/>
</dbReference>
<dbReference type="EMBL" id="MVGT01002399">
    <property type="protein sequence ID" value="OVA07917.1"/>
    <property type="molecule type" value="Genomic_DNA"/>
</dbReference>
<dbReference type="SUPFAM" id="SSF49590">
    <property type="entry name" value="PHL pollen allergen"/>
    <property type="match status" value="1"/>
</dbReference>
<dbReference type="GO" id="GO:0016020">
    <property type="term" value="C:membrane"/>
    <property type="evidence" value="ECO:0007669"/>
    <property type="project" value="UniProtKB-SubCell"/>
</dbReference>
<dbReference type="InterPro" id="IPR009009">
    <property type="entry name" value="RlpA-like_DPBB"/>
</dbReference>
<evidence type="ECO:0000256" key="6">
    <source>
        <dbReference type="RuleBase" id="RU365023"/>
    </source>
</evidence>
<dbReference type="PRINTS" id="PR01226">
    <property type="entry name" value="EXPANSIN"/>
</dbReference>
<evidence type="ECO:0000256" key="4">
    <source>
        <dbReference type="ARBA" id="ARBA00022729"/>
    </source>
</evidence>
<keyword evidence="5" id="KW-0472">Membrane</keyword>
<dbReference type="OrthoDB" id="5823761at2759"/>
<dbReference type="Pfam" id="PF03330">
    <property type="entry name" value="DPBB_1"/>
    <property type="match status" value="1"/>
</dbReference>
<dbReference type="InterPro" id="IPR007112">
    <property type="entry name" value="Expansin/allergen_DPBB_dom"/>
</dbReference>
<dbReference type="GO" id="GO:0005576">
    <property type="term" value="C:extracellular region"/>
    <property type="evidence" value="ECO:0007669"/>
    <property type="project" value="InterPro"/>
</dbReference>
<dbReference type="CDD" id="cd22274">
    <property type="entry name" value="DPBB_EXPA_N"/>
    <property type="match status" value="1"/>
</dbReference>
<dbReference type="OMA" id="MIDPNWY"/>
<dbReference type="FunFam" id="2.60.40.760:FF:000001">
    <property type="entry name" value="Expansin"/>
    <property type="match status" value="1"/>
</dbReference>
<dbReference type="InterPro" id="IPR036908">
    <property type="entry name" value="RlpA-like_sf"/>
</dbReference>
<dbReference type="InterPro" id="IPR002963">
    <property type="entry name" value="Expansin"/>
</dbReference>
<comment type="subcellular location">
    <subcellularLocation>
        <location evidence="6">Secreted</location>
        <location evidence="6">Cell wall</location>
    </subcellularLocation>
    <subcellularLocation>
        <location evidence="6">Membrane</location>
        <topology evidence="6">Peripheral membrane protein</topology>
    </subcellularLocation>
</comment>
<dbReference type="InterPro" id="IPR036749">
    <property type="entry name" value="Expansin_CBD_sf"/>
</dbReference>
<keyword evidence="6" id="KW-0961">Cell wall biogenesis/degradation</keyword>
<keyword evidence="2 6" id="KW-0134">Cell wall</keyword>
<protein>
    <recommendedName>
        <fullName evidence="6">Expansin</fullName>
    </recommendedName>
</protein>
<evidence type="ECO:0000313" key="9">
    <source>
        <dbReference type="EMBL" id="OVA07917.1"/>
    </source>
</evidence>
<dbReference type="SMART" id="SM00837">
    <property type="entry name" value="DPBB_1"/>
    <property type="match status" value="1"/>
</dbReference>
<dbReference type="Pfam" id="PF01357">
    <property type="entry name" value="Expansin_C"/>
    <property type="match status" value="1"/>
</dbReference>
<keyword evidence="10" id="KW-1185">Reference proteome</keyword>
<comment type="similarity">
    <text evidence="1 6">Belongs to the expansin family. Expansin A subfamily.</text>
</comment>
<comment type="caution">
    <text evidence="9">The sequence shown here is derived from an EMBL/GenBank/DDBJ whole genome shotgun (WGS) entry which is preliminary data.</text>
</comment>
<dbReference type="AlphaFoldDB" id="A0A200QBZ2"/>
<dbReference type="InterPro" id="IPR007117">
    <property type="entry name" value="Expansin_CBD"/>
</dbReference>
<name>A0A200QBZ2_MACCD</name>
<feature type="domain" description="Expansin-like EG45" evidence="7">
    <location>
        <begin position="31"/>
        <end position="143"/>
    </location>
</feature>
<organism evidence="9 10">
    <name type="scientific">Macleaya cordata</name>
    <name type="common">Five-seeded plume-poppy</name>
    <name type="synonym">Bocconia cordata</name>
    <dbReference type="NCBI Taxonomy" id="56857"/>
    <lineage>
        <taxon>Eukaryota</taxon>
        <taxon>Viridiplantae</taxon>
        <taxon>Streptophyta</taxon>
        <taxon>Embryophyta</taxon>
        <taxon>Tracheophyta</taxon>
        <taxon>Spermatophyta</taxon>
        <taxon>Magnoliopsida</taxon>
        <taxon>Ranunculales</taxon>
        <taxon>Papaveraceae</taxon>
        <taxon>Papaveroideae</taxon>
        <taxon>Macleaya</taxon>
    </lineage>
</organism>
<proteinExistence type="inferred from homology"/>
<dbReference type="InterPro" id="IPR007118">
    <property type="entry name" value="Expan_Lol_pI"/>
</dbReference>
<dbReference type="PROSITE" id="PS50843">
    <property type="entry name" value="EXPANSIN_CBD"/>
    <property type="match status" value="1"/>
</dbReference>
<evidence type="ECO:0000256" key="3">
    <source>
        <dbReference type="ARBA" id="ARBA00022525"/>
    </source>
</evidence>
<dbReference type="FunCoup" id="A0A200QBZ2">
    <property type="interactions" value="58"/>
</dbReference>
<evidence type="ECO:0000256" key="2">
    <source>
        <dbReference type="ARBA" id="ARBA00022512"/>
    </source>
</evidence>
<dbReference type="SUPFAM" id="SSF50685">
    <property type="entry name" value="Barwin-like endoglucanases"/>
    <property type="match status" value="1"/>
</dbReference>
<dbReference type="GO" id="GO:0009664">
    <property type="term" value="P:plant-type cell wall organization"/>
    <property type="evidence" value="ECO:0007669"/>
    <property type="project" value="InterPro"/>
</dbReference>
<dbReference type="InParanoid" id="A0A200QBZ2"/>
<dbReference type="PROSITE" id="PS50842">
    <property type="entry name" value="EXPANSIN_EG45"/>
    <property type="match status" value="1"/>
</dbReference>
<gene>
    <name evidence="9" type="ORF">BVC80_8739g17</name>
</gene>
<evidence type="ECO:0000259" key="8">
    <source>
        <dbReference type="PROSITE" id="PS50843"/>
    </source>
</evidence>
<feature type="domain" description="Expansin-like CBD" evidence="8">
    <location>
        <begin position="153"/>
        <end position="232"/>
    </location>
</feature>